<gene>
    <name evidence="1" type="ORF">CDAR_220681</name>
</gene>
<proteinExistence type="predicted"/>
<evidence type="ECO:0000313" key="2">
    <source>
        <dbReference type="Proteomes" id="UP001054837"/>
    </source>
</evidence>
<dbReference type="EMBL" id="BPLQ01002610">
    <property type="protein sequence ID" value="GIX94391.1"/>
    <property type="molecule type" value="Genomic_DNA"/>
</dbReference>
<reference evidence="1 2" key="1">
    <citation type="submission" date="2021-06" db="EMBL/GenBank/DDBJ databases">
        <title>Caerostris darwini draft genome.</title>
        <authorList>
            <person name="Kono N."/>
            <person name="Arakawa K."/>
        </authorList>
    </citation>
    <scope>NUCLEOTIDE SEQUENCE [LARGE SCALE GENOMIC DNA]</scope>
</reference>
<protein>
    <submittedName>
        <fullName evidence="1">Uncharacterized protein</fullName>
    </submittedName>
</protein>
<keyword evidence="2" id="KW-1185">Reference proteome</keyword>
<dbReference type="AlphaFoldDB" id="A0AAV4PF88"/>
<accession>A0AAV4PF88</accession>
<sequence length="113" mass="13242">MDSRPICADINERPRLGTCRFIPLTIVKGSPPANLIMKQSIRCMVPMVSNQFVQTSMDILDFWNVPFYSAHSSEGITTSESNNETINREVWLFVLFLRFESLLMWRSKEQRYY</sequence>
<organism evidence="1 2">
    <name type="scientific">Caerostris darwini</name>
    <dbReference type="NCBI Taxonomy" id="1538125"/>
    <lineage>
        <taxon>Eukaryota</taxon>
        <taxon>Metazoa</taxon>
        <taxon>Ecdysozoa</taxon>
        <taxon>Arthropoda</taxon>
        <taxon>Chelicerata</taxon>
        <taxon>Arachnida</taxon>
        <taxon>Araneae</taxon>
        <taxon>Araneomorphae</taxon>
        <taxon>Entelegynae</taxon>
        <taxon>Araneoidea</taxon>
        <taxon>Araneidae</taxon>
        <taxon>Caerostris</taxon>
    </lineage>
</organism>
<evidence type="ECO:0000313" key="1">
    <source>
        <dbReference type="EMBL" id="GIX94391.1"/>
    </source>
</evidence>
<name>A0AAV4PF88_9ARAC</name>
<comment type="caution">
    <text evidence="1">The sequence shown here is derived from an EMBL/GenBank/DDBJ whole genome shotgun (WGS) entry which is preliminary data.</text>
</comment>
<dbReference type="Proteomes" id="UP001054837">
    <property type="component" value="Unassembled WGS sequence"/>
</dbReference>